<keyword evidence="6" id="KW-1185">Reference proteome</keyword>
<proteinExistence type="predicted"/>
<evidence type="ECO:0000259" key="4">
    <source>
        <dbReference type="Pfam" id="PF23357"/>
    </source>
</evidence>
<dbReference type="InterPro" id="IPR029062">
    <property type="entry name" value="Class_I_gatase-like"/>
</dbReference>
<protein>
    <submittedName>
        <fullName evidence="5">ABC-type uncharacterized transport system involved in gliding motility auxiliary subunit</fullName>
    </submittedName>
</protein>
<evidence type="ECO:0000313" key="6">
    <source>
        <dbReference type="Proteomes" id="UP000276634"/>
    </source>
</evidence>
<dbReference type="SUPFAM" id="SSF52317">
    <property type="entry name" value="Class I glutamine amidotransferase-like"/>
    <property type="match status" value="1"/>
</dbReference>
<dbReference type="AlphaFoldDB" id="A0A3N1Y639"/>
<organism evidence="5 6">
    <name type="scientific">Inmirania thermothiophila</name>
    <dbReference type="NCBI Taxonomy" id="1750597"/>
    <lineage>
        <taxon>Bacteria</taxon>
        <taxon>Pseudomonadati</taxon>
        <taxon>Pseudomonadota</taxon>
        <taxon>Gammaproteobacteria</taxon>
        <taxon>Chromatiales</taxon>
        <taxon>Ectothiorhodospiraceae</taxon>
        <taxon>Inmirania</taxon>
    </lineage>
</organism>
<feature type="transmembrane region" description="Helical" evidence="2">
    <location>
        <begin position="433"/>
        <end position="458"/>
    </location>
</feature>
<keyword evidence="2" id="KW-1133">Transmembrane helix</keyword>
<feature type="domain" description="DUF7088" evidence="4">
    <location>
        <begin position="46"/>
        <end position="108"/>
    </location>
</feature>
<evidence type="ECO:0000256" key="2">
    <source>
        <dbReference type="SAM" id="Phobius"/>
    </source>
</evidence>
<keyword evidence="2" id="KW-0812">Transmembrane</keyword>
<keyword evidence="2" id="KW-0472">Membrane</keyword>
<dbReference type="Proteomes" id="UP000276634">
    <property type="component" value="Unassembled WGS sequence"/>
</dbReference>
<dbReference type="RefSeq" id="WP_123399309.1">
    <property type="nucleotide sequence ID" value="NZ_RJVI01000001.1"/>
</dbReference>
<evidence type="ECO:0000259" key="3">
    <source>
        <dbReference type="Pfam" id="PF09822"/>
    </source>
</evidence>
<gene>
    <name evidence="5" type="ORF">EDC57_0169</name>
</gene>
<accession>A0A3N1Y639</accession>
<comment type="caution">
    <text evidence="5">The sequence shown here is derived from an EMBL/GenBank/DDBJ whole genome shotgun (WGS) entry which is preliminary data.</text>
</comment>
<dbReference type="Pfam" id="PF23357">
    <property type="entry name" value="DUF7088"/>
    <property type="match status" value="1"/>
</dbReference>
<dbReference type="Pfam" id="PF09822">
    <property type="entry name" value="ABC_transp_aux"/>
    <property type="match status" value="1"/>
</dbReference>
<dbReference type="EMBL" id="RJVI01000001">
    <property type="protein sequence ID" value="ROR34273.1"/>
    <property type="molecule type" value="Genomic_DNA"/>
</dbReference>
<dbReference type="OrthoDB" id="8530910at2"/>
<name>A0A3N1Y639_9GAMM</name>
<feature type="region of interest" description="Disordered" evidence="1">
    <location>
        <begin position="356"/>
        <end position="375"/>
    </location>
</feature>
<evidence type="ECO:0000313" key="5">
    <source>
        <dbReference type="EMBL" id="ROR34273.1"/>
    </source>
</evidence>
<dbReference type="InterPro" id="IPR019196">
    <property type="entry name" value="ABC_transp_unknown"/>
</dbReference>
<sequence>MEVNRRTRATLRIQGLLFVALLLGAVGLAAYLTHQHRVQWDWTAGGRNTLSEASRTLLARLEGPVEITAYVRPNEALRTRIRDLVDRYRRAREDVSLRFVNPDTAPAEVRSLNITVDGELLVRYQGRSEHVRQLTEEALTNALQRLARGGERWVVFLTGHGERDPLGERNFDLGTFSRELEGKGVRLRTLNLARDPRIPDNTTLLVIAGPQRDYLPGEVEVVRRWVREGGNLLWLLEPDGLHGLDALARDLGLATVPGHVVDPTGQMVGIAQPDFILVPEYPFHPVTEGFTDLTLFPQPVALRHEAPEGWEGQPLLRTLARAWAESGPLEGVVTLDPAEGDEPGPLTLAVTLTRPRPQPEAKAGDEAPAEPPAPRQRVAVVGDGDFLANAFVGNGGNLAFGASLFNWLLHDDALIRIPPKTAPDTQLALSRQALSLMGVGFLVGLPLLLAGGGTLVWWRRRRA</sequence>
<reference evidence="5 6" key="1">
    <citation type="submission" date="2018-11" db="EMBL/GenBank/DDBJ databases">
        <title>Genomic Encyclopedia of Type Strains, Phase IV (KMG-IV): sequencing the most valuable type-strain genomes for metagenomic binning, comparative biology and taxonomic classification.</title>
        <authorList>
            <person name="Goeker M."/>
        </authorList>
    </citation>
    <scope>NUCLEOTIDE SEQUENCE [LARGE SCALE GENOMIC DNA]</scope>
    <source>
        <strain evidence="5 6">DSM 100275</strain>
    </source>
</reference>
<evidence type="ECO:0000256" key="1">
    <source>
        <dbReference type="SAM" id="MobiDB-lite"/>
    </source>
</evidence>
<feature type="domain" description="ABC-type uncharacterised transport system" evidence="3">
    <location>
        <begin position="154"/>
        <end position="393"/>
    </location>
</feature>
<dbReference type="InterPro" id="IPR055396">
    <property type="entry name" value="DUF7088"/>
</dbReference>